<name>A0A834YMX6_TETSI</name>
<dbReference type="AlphaFoldDB" id="A0A834YMX6"/>
<comment type="caution">
    <text evidence="2">The sequence shown here is derived from an EMBL/GenBank/DDBJ whole genome shotgun (WGS) entry which is preliminary data.</text>
</comment>
<dbReference type="Proteomes" id="UP000655225">
    <property type="component" value="Unassembled WGS sequence"/>
</dbReference>
<evidence type="ECO:0000313" key="3">
    <source>
        <dbReference type="Proteomes" id="UP000655225"/>
    </source>
</evidence>
<feature type="compositionally biased region" description="Low complexity" evidence="1">
    <location>
        <begin position="18"/>
        <end position="30"/>
    </location>
</feature>
<feature type="region of interest" description="Disordered" evidence="1">
    <location>
        <begin position="13"/>
        <end position="44"/>
    </location>
</feature>
<dbReference type="OrthoDB" id="1889663at2759"/>
<keyword evidence="3" id="KW-1185">Reference proteome</keyword>
<dbReference type="OMA" id="YSAMSMP"/>
<evidence type="ECO:0000256" key="1">
    <source>
        <dbReference type="SAM" id="MobiDB-lite"/>
    </source>
</evidence>
<proteinExistence type="predicted"/>
<gene>
    <name evidence="2" type="ORF">HHK36_022394</name>
</gene>
<dbReference type="PANTHER" id="PTHR36038:SF3">
    <property type="entry name" value="OVATE FAMILY PROTEIN"/>
    <property type="match status" value="1"/>
</dbReference>
<accession>A0A834YMX6</accession>
<reference evidence="2 3" key="1">
    <citation type="submission" date="2020-04" db="EMBL/GenBank/DDBJ databases">
        <title>Plant Genome Project.</title>
        <authorList>
            <person name="Zhang R.-G."/>
        </authorList>
    </citation>
    <scope>NUCLEOTIDE SEQUENCE [LARGE SCALE GENOMIC DNA]</scope>
    <source>
        <strain evidence="2">YNK0</strain>
        <tissue evidence="2">Leaf</tissue>
    </source>
</reference>
<organism evidence="2 3">
    <name type="scientific">Tetracentron sinense</name>
    <name type="common">Spur-leaf</name>
    <dbReference type="NCBI Taxonomy" id="13715"/>
    <lineage>
        <taxon>Eukaryota</taxon>
        <taxon>Viridiplantae</taxon>
        <taxon>Streptophyta</taxon>
        <taxon>Embryophyta</taxon>
        <taxon>Tracheophyta</taxon>
        <taxon>Spermatophyta</taxon>
        <taxon>Magnoliopsida</taxon>
        <taxon>Trochodendrales</taxon>
        <taxon>Trochodendraceae</taxon>
        <taxon>Tetracentron</taxon>
    </lineage>
</organism>
<dbReference type="EMBL" id="JABCRI010000016">
    <property type="protein sequence ID" value="KAF8392054.1"/>
    <property type="molecule type" value="Genomic_DNA"/>
</dbReference>
<dbReference type="PANTHER" id="PTHR36038">
    <property type="entry name" value="OS06G0102750 PROTEIN"/>
    <property type="match status" value="1"/>
</dbReference>
<protein>
    <submittedName>
        <fullName evidence="2">Uncharacterized protein</fullName>
    </submittedName>
</protein>
<sequence>MQILQWLFKVAHEEQARKTSPSPSSTNKKTVVTDQEAESNDQVKRRGSDSFKILLSRNNARTHFYSTLNLKRLGRSFQKRQHWIHTMKVKKEDSGAHVGNKVIPVCDKTDEQCGSLEKKEKVKGDKSKAISRMKELLKWAAAAKSSEKGGQYIRRKVLYFRNRGVIKAVEHDDQLSSDSPKISFKWDVGSCSTSSPAYSSMSLASSSRDVRIWTKLSSNSTADHNIAASDEETKRTMLESQDKDEFISRTGNWITTDTE</sequence>
<evidence type="ECO:0000313" key="2">
    <source>
        <dbReference type="EMBL" id="KAF8392054.1"/>
    </source>
</evidence>